<keyword evidence="2" id="KW-1185">Reference proteome</keyword>
<dbReference type="Proteomes" id="UP000297597">
    <property type="component" value="Unassembled WGS sequence"/>
</dbReference>
<accession>A0A4Y7R8Q1</accession>
<gene>
    <name evidence="1" type="ORF">Pmgp_03823</name>
</gene>
<evidence type="ECO:0000313" key="1">
    <source>
        <dbReference type="EMBL" id="TEB05167.1"/>
    </source>
</evidence>
<comment type="caution">
    <text evidence="1">The sequence shown here is derived from an EMBL/GenBank/DDBJ whole genome shotgun (WGS) entry which is preliminary data.</text>
</comment>
<organism evidence="1 2">
    <name type="scientific">Pelotomaculum propionicicum</name>
    <dbReference type="NCBI Taxonomy" id="258475"/>
    <lineage>
        <taxon>Bacteria</taxon>
        <taxon>Bacillati</taxon>
        <taxon>Bacillota</taxon>
        <taxon>Clostridia</taxon>
        <taxon>Eubacteriales</taxon>
        <taxon>Desulfotomaculaceae</taxon>
        <taxon>Pelotomaculum</taxon>
    </lineage>
</organism>
<reference evidence="1 2" key="1">
    <citation type="journal article" date="2018" name="Environ. Microbiol.">
        <title>Novel energy conservation strategies and behaviour of Pelotomaculum schinkii driving syntrophic propionate catabolism.</title>
        <authorList>
            <person name="Hidalgo-Ahumada C.A.P."/>
            <person name="Nobu M.K."/>
            <person name="Narihiro T."/>
            <person name="Tamaki H."/>
            <person name="Liu W.T."/>
            <person name="Kamagata Y."/>
            <person name="Stams A.J.M."/>
            <person name="Imachi H."/>
            <person name="Sousa D.Z."/>
        </authorList>
    </citation>
    <scope>NUCLEOTIDE SEQUENCE [LARGE SCALE GENOMIC DNA]</scope>
    <source>
        <strain evidence="1 2">MGP</strain>
    </source>
</reference>
<sequence length="217" mass="23412">MPLHLVQCPFDVGDHFLHLPGVGFLQHAVHIFLQGFWQLALDDVPQPYRYLPELLRGHTLQHAGQISEPADQLPGVHGLVQVEHAGHHVGRPAQVFLAVADDVKEDVVEVQQVPGKPLVPRLVLPEAPAGGPAVPAVVENCGNDGGQPEALALPLLPGDTVAGVPPHLHHVLQQAEWHGVVHGGLQLQEYVEYHFGPPETQPVHDVGLLVAEVSLYV</sequence>
<proteinExistence type="predicted"/>
<name>A0A4Y7R8Q1_9FIRM</name>
<evidence type="ECO:0000313" key="2">
    <source>
        <dbReference type="Proteomes" id="UP000297597"/>
    </source>
</evidence>
<dbReference type="EMBL" id="QFFZ01000138">
    <property type="protein sequence ID" value="TEB05167.1"/>
    <property type="molecule type" value="Genomic_DNA"/>
</dbReference>
<dbReference type="AlphaFoldDB" id="A0A4Y7R8Q1"/>
<protein>
    <submittedName>
        <fullName evidence="1">Uncharacterized protein</fullName>
    </submittedName>
</protein>